<dbReference type="GO" id="GO:0004156">
    <property type="term" value="F:dihydropteroate synthase activity"/>
    <property type="evidence" value="ECO:0007669"/>
    <property type="project" value="UniProtKB-EC"/>
</dbReference>
<dbReference type="InterPro" id="IPR006390">
    <property type="entry name" value="DHP_synth_dom"/>
</dbReference>
<dbReference type="PANTHER" id="PTHR20941:SF1">
    <property type="entry name" value="FOLIC ACID SYNTHESIS PROTEIN FOL1"/>
    <property type="match status" value="1"/>
</dbReference>
<organism evidence="15 16">
    <name type="scientific">Paenibacillus mangrovi</name>
    <dbReference type="NCBI Taxonomy" id="2931978"/>
    <lineage>
        <taxon>Bacteria</taxon>
        <taxon>Bacillati</taxon>
        <taxon>Bacillota</taxon>
        <taxon>Bacilli</taxon>
        <taxon>Bacillales</taxon>
        <taxon>Paenibacillaceae</taxon>
        <taxon>Paenibacillus</taxon>
    </lineage>
</organism>
<evidence type="ECO:0000256" key="4">
    <source>
        <dbReference type="ARBA" id="ARBA00009503"/>
    </source>
</evidence>
<comment type="similarity">
    <text evidence="4 13">Belongs to the DHPS family.</text>
</comment>
<name>A0A9X2B8Y3_9BACL</name>
<keyword evidence="7 13" id="KW-0808">Transferase</keyword>
<evidence type="ECO:0000256" key="3">
    <source>
        <dbReference type="ARBA" id="ARBA00004763"/>
    </source>
</evidence>
<gene>
    <name evidence="15" type="primary">folP</name>
    <name evidence="15" type="ORF">MUG84_25535</name>
</gene>
<evidence type="ECO:0000256" key="9">
    <source>
        <dbReference type="ARBA" id="ARBA00022842"/>
    </source>
</evidence>
<dbReference type="InterPro" id="IPR045031">
    <property type="entry name" value="DHP_synth-like"/>
</dbReference>
<dbReference type="PROSITE" id="PS00792">
    <property type="entry name" value="DHPS_1"/>
    <property type="match status" value="1"/>
</dbReference>
<reference evidence="15" key="1">
    <citation type="submission" date="2022-04" db="EMBL/GenBank/DDBJ databases">
        <title>Paenibacillus mangrovi sp. nov., a novel endophytic bacterium isolated from bark of Kandelia candel.</title>
        <authorList>
            <person name="Tuo L."/>
        </authorList>
    </citation>
    <scope>NUCLEOTIDE SEQUENCE</scope>
    <source>
        <strain evidence="15">KQZ6P-2</strain>
    </source>
</reference>
<dbReference type="GO" id="GO:0046654">
    <property type="term" value="P:tetrahydrofolate biosynthetic process"/>
    <property type="evidence" value="ECO:0007669"/>
    <property type="project" value="TreeGrafter"/>
</dbReference>
<accession>A0A9X2B8Y3</accession>
<sequence>MMKTTIYERTYTMGEAVLELGASTKIMGILNVTPDSFSDGGRYVDPEQAVQHALQMVRDGADLIDIGGESTRPGYEPVSAEEELRRVIPVIEALHRAAPHIPISVDTYKAEVARQAIQAGAHIMNDIWGGKKDPDMLKVAAELGCPIILMHNRKDMNYGDFAADVVQDLKESVRLALEAGVSEKQIILDPGVGFAKNGPENLQIMTQLDRLVDIGYPVLLATSRKKFIRTVLDLPVDDIVEGTAATVAFGIAQGCQMVRVHDVKQIKRTVTMCDAMLYASTDTRRVRL</sequence>
<comment type="catalytic activity">
    <reaction evidence="1">
        <text>(7,8-dihydropterin-6-yl)methyl diphosphate + 4-aminobenzoate = 7,8-dihydropteroate + diphosphate</text>
        <dbReference type="Rhea" id="RHEA:19949"/>
        <dbReference type="ChEBI" id="CHEBI:17836"/>
        <dbReference type="ChEBI" id="CHEBI:17839"/>
        <dbReference type="ChEBI" id="CHEBI:33019"/>
        <dbReference type="ChEBI" id="CHEBI:72950"/>
        <dbReference type="EC" id="2.5.1.15"/>
    </reaction>
</comment>
<keyword evidence="16" id="KW-1185">Reference proteome</keyword>
<evidence type="ECO:0000256" key="10">
    <source>
        <dbReference type="ARBA" id="ARBA00022909"/>
    </source>
</evidence>
<comment type="cofactor">
    <cofactor evidence="2 13">
        <name>Mg(2+)</name>
        <dbReference type="ChEBI" id="CHEBI:18420"/>
    </cofactor>
</comment>
<dbReference type="AlphaFoldDB" id="A0A9X2B8Y3"/>
<protein>
    <recommendedName>
        <fullName evidence="6 13">Dihydropteroate synthase</fullName>
        <shortName evidence="13">DHPS</shortName>
        <ecNumber evidence="5 13">2.5.1.15</ecNumber>
    </recommendedName>
    <alternativeName>
        <fullName evidence="11 13">Dihydropteroate pyrophosphorylase</fullName>
    </alternativeName>
</protein>
<dbReference type="FunFam" id="3.20.20.20:FF:000006">
    <property type="entry name" value="Dihydropteroate synthase"/>
    <property type="match status" value="1"/>
</dbReference>
<comment type="caution">
    <text evidence="15">The sequence shown here is derived from an EMBL/GenBank/DDBJ whole genome shotgun (WGS) entry which is preliminary data.</text>
</comment>
<evidence type="ECO:0000259" key="14">
    <source>
        <dbReference type="PROSITE" id="PS50972"/>
    </source>
</evidence>
<evidence type="ECO:0000256" key="2">
    <source>
        <dbReference type="ARBA" id="ARBA00001946"/>
    </source>
</evidence>
<dbReference type="EMBL" id="JALIRP010000018">
    <property type="protein sequence ID" value="MCJ8015048.1"/>
    <property type="molecule type" value="Genomic_DNA"/>
</dbReference>
<comment type="function">
    <text evidence="12 13">Catalyzes the condensation of para-aminobenzoate (pABA) with 6-hydroxymethyl-7,8-dihydropterin diphosphate (DHPt-PP) to form 7,8-dihydropteroate (H2Pte), the immediate precursor of folate derivatives.</text>
</comment>
<comment type="pathway">
    <text evidence="3 13">Cofactor biosynthesis; tetrahydrofolate biosynthesis; 7,8-dihydrofolate from 2-amino-4-hydroxy-6-hydroxymethyl-7,8-dihydropteridine diphosphate and 4-aminobenzoate: step 1/2.</text>
</comment>
<dbReference type="PANTHER" id="PTHR20941">
    <property type="entry name" value="FOLATE SYNTHESIS PROTEINS"/>
    <property type="match status" value="1"/>
</dbReference>
<evidence type="ECO:0000256" key="11">
    <source>
        <dbReference type="ARBA" id="ARBA00030193"/>
    </source>
</evidence>
<dbReference type="GO" id="GO:0046656">
    <property type="term" value="P:folic acid biosynthetic process"/>
    <property type="evidence" value="ECO:0007669"/>
    <property type="project" value="UniProtKB-KW"/>
</dbReference>
<evidence type="ECO:0000313" key="16">
    <source>
        <dbReference type="Proteomes" id="UP001139347"/>
    </source>
</evidence>
<evidence type="ECO:0000313" key="15">
    <source>
        <dbReference type="EMBL" id="MCJ8015048.1"/>
    </source>
</evidence>
<evidence type="ECO:0000256" key="8">
    <source>
        <dbReference type="ARBA" id="ARBA00022723"/>
    </source>
</evidence>
<dbReference type="SUPFAM" id="SSF51717">
    <property type="entry name" value="Dihydropteroate synthetase-like"/>
    <property type="match status" value="1"/>
</dbReference>
<dbReference type="Gene3D" id="3.20.20.20">
    <property type="entry name" value="Dihydropteroate synthase-like"/>
    <property type="match status" value="1"/>
</dbReference>
<keyword evidence="10 13" id="KW-0289">Folate biosynthesis</keyword>
<dbReference type="PROSITE" id="PS00793">
    <property type="entry name" value="DHPS_2"/>
    <property type="match status" value="1"/>
</dbReference>
<evidence type="ECO:0000256" key="7">
    <source>
        <dbReference type="ARBA" id="ARBA00022679"/>
    </source>
</evidence>
<evidence type="ECO:0000256" key="13">
    <source>
        <dbReference type="RuleBase" id="RU361205"/>
    </source>
</evidence>
<dbReference type="Pfam" id="PF00809">
    <property type="entry name" value="Pterin_bind"/>
    <property type="match status" value="1"/>
</dbReference>
<dbReference type="CDD" id="cd00739">
    <property type="entry name" value="DHPS"/>
    <property type="match status" value="1"/>
</dbReference>
<feature type="domain" description="Pterin-binding" evidence="14">
    <location>
        <begin position="24"/>
        <end position="271"/>
    </location>
</feature>
<keyword evidence="9 13" id="KW-0460">Magnesium</keyword>
<evidence type="ECO:0000256" key="6">
    <source>
        <dbReference type="ARBA" id="ARBA00016919"/>
    </source>
</evidence>
<dbReference type="NCBIfam" id="TIGR01496">
    <property type="entry name" value="DHPS"/>
    <property type="match status" value="1"/>
</dbReference>
<dbReference type="EC" id="2.5.1.15" evidence="5 13"/>
<dbReference type="PROSITE" id="PS50972">
    <property type="entry name" value="PTERIN_BINDING"/>
    <property type="match status" value="1"/>
</dbReference>
<evidence type="ECO:0000256" key="1">
    <source>
        <dbReference type="ARBA" id="ARBA00000012"/>
    </source>
</evidence>
<dbReference type="GO" id="GO:0046872">
    <property type="term" value="F:metal ion binding"/>
    <property type="evidence" value="ECO:0007669"/>
    <property type="project" value="UniProtKB-KW"/>
</dbReference>
<evidence type="ECO:0000256" key="5">
    <source>
        <dbReference type="ARBA" id="ARBA00012458"/>
    </source>
</evidence>
<keyword evidence="8 13" id="KW-0479">Metal-binding</keyword>
<dbReference type="Proteomes" id="UP001139347">
    <property type="component" value="Unassembled WGS sequence"/>
</dbReference>
<dbReference type="InterPro" id="IPR000489">
    <property type="entry name" value="Pterin-binding_dom"/>
</dbReference>
<dbReference type="InterPro" id="IPR011005">
    <property type="entry name" value="Dihydropteroate_synth-like_sf"/>
</dbReference>
<proteinExistence type="inferred from homology"/>
<dbReference type="GO" id="GO:0005829">
    <property type="term" value="C:cytosol"/>
    <property type="evidence" value="ECO:0007669"/>
    <property type="project" value="TreeGrafter"/>
</dbReference>
<evidence type="ECO:0000256" key="12">
    <source>
        <dbReference type="ARBA" id="ARBA00053449"/>
    </source>
</evidence>